<feature type="domain" description="AB hydrolase-1" evidence="2">
    <location>
        <begin position="13"/>
        <end position="115"/>
    </location>
</feature>
<comment type="caution">
    <text evidence="3">The sequence shown here is derived from an EMBL/GenBank/DDBJ whole genome shotgun (WGS) entry which is preliminary data.</text>
</comment>
<evidence type="ECO:0000256" key="1">
    <source>
        <dbReference type="ARBA" id="ARBA00022801"/>
    </source>
</evidence>
<dbReference type="Pfam" id="PF00561">
    <property type="entry name" value="Abhydrolase_1"/>
    <property type="match status" value="1"/>
</dbReference>
<proteinExistence type="predicted"/>
<dbReference type="InterPro" id="IPR000073">
    <property type="entry name" value="AB_hydrolase_1"/>
</dbReference>
<accession>X1N7X7</accession>
<dbReference type="GO" id="GO:0016787">
    <property type="term" value="F:hydrolase activity"/>
    <property type="evidence" value="ECO:0007669"/>
    <property type="project" value="UniProtKB-KW"/>
</dbReference>
<reference evidence="3" key="1">
    <citation type="journal article" date="2014" name="Front. Microbiol.">
        <title>High frequency of phylogenetically diverse reductive dehalogenase-homologous genes in deep subseafloor sedimentary metagenomes.</title>
        <authorList>
            <person name="Kawai M."/>
            <person name="Futagami T."/>
            <person name="Toyoda A."/>
            <person name="Takaki Y."/>
            <person name="Nishi S."/>
            <person name="Hori S."/>
            <person name="Arai W."/>
            <person name="Tsubouchi T."/>
            <person name="Morono Y."/>
            <person name="Uchiyama I."/>
            <person name="Ito T."/>
            <person name="Fujiyama A."/>
            <person name="Inagaki F."/>
            <person name="Takami H."/>
        </authorList>
    </citation>
    <scope>NUCLEOTIDE SEQUENCE</scope>
    <source>
        <strain evidence="3">Expedition CK06-06</strain>
    </source>
</reference>
<sequence length="261" mass="30371">VKLSYLIHGEGQPIIFIHGYGAKKEIWKPQIKDICRKYKTITFDLRGTGESDRPDIPYTMKMLAEDIHGLMKAIEINKAHIVGRSFGGMIAQHFALMYPNKVDKLILIATNYGRKDNDWVEIAQNGRLDEIETIKSDPIKAFNQKSKWVFHIKFRREMNRDPNKKFYESFSMNDLIKESTVNPSRPKDIRNQHIVRAKESKPKTQIKISPKITDNKTPKKVAPNWGDYFIYDFKVKQKVQPILESAFYKFAETPIKGRIQA</sequence>
<feature type="non-terminal residue" evidence="3">
    <location>
        <position position="261"/>
    </location>
</feature>
<dbReference type="PRINTS" id="PR00111">
    <property type="entry name" value="ABHYDROLASE"/>
</dbReference>
<evidence type="ECO:0000259" key="2">
    <source>
        <dbReference type="Pfam" id="PF00561"/>
    </source>
</evidence>
<feature type="non-terminal residue" evidence="3">
    <location>
        <position position="1"/>
    </location>
</feature>
<keyword evidence="1" id="KW-0378">Hydrolase</keyword>
<dbReference type="InterPro" id="IPR029058">
    <property type="entry name" value="AB_hydrolase_fold"/>
</dbReference>
<dbReference type="GO" id="GO:0016020">
    <property type="term" value="C:membrane"/>
    <property type="evidence" value="ECO:0007669"/>
    <property type="project" value="TreeGrafter"/>
</dbReference>
<dbReference type="PANTHER" id="PTHR43798:SF31">
    <property type="entry name" value="AB HYDROLASE SUPERFAMILY PROTEIN YCLE"/>
    <property type="match status" value="1"/>
</dbReference>
<dbReference type="AlphaFoldDB" id="X1N7X7"/>
<dbReference type="SUPFAM" id="SSF53474">
    <property type="entry name" value="alpha/beta-Hydrolases"/>
    <property type="match status" value="1"/>
</dbReference>
<organism evidence="3">
    <name type="scientific">marine sediment metagenome</name>
    <dbReference type="NCBI Taxonomy" id="412755"/>
    <lineage>
        <taxon>unclassified sequences</taxon>
        <taxon>metagenomes</taxon>
        <taxon>ecological metagenomes</taxon>
    </lineage>
</organism>
<dbReference type="EMBL" id="BARV01027686">
    <property type="protein sequence ID" value="GAI40107.1"/>
    <property type="molecule type" value="Genomic_DNA"/>
</dbReference>
<protein>
    <recommendedName>
        <fullName evidence="2">AB hydrolase-1 domain-containing protein</fullName>
    </recommendedName>
</protein>
<name>X1N7X7_9ZZZZ</name>
<dbReference type="Gene3D" id="3.40.50.1820">
    <property type="entry name" value="alpha/beta hydrolase"/>
    <property type="match status" value="1"/>
</dbReference>
<gene>
    <name evidence="3" type="ORF">S06H3_44508</name>
</gene>
<evidence type="ECO:0000313" key="3">
    <source>
        <dbReference type="EMBL" id="GAI40107.1"/>
    </source>
</evidence>
<dbReference type="PANTHER" id="PTHR43798">
    <property type="entry name" value="MONOACYLGLYCEROL LIPASE"/>
    <property type="match status" value="1"/>
</dbReference>
<dbReference type="InterPro" id="IPR050266">
    <property type="entry name" value="AB_hydrolase_sf"/>
</dbReference>